<comment type="caution">
    <text evidence="1">The sequence shown here is derived from an EMBL/GenBank/DDBJ whole genome shotgun (WGS) entry which is preliminary data.</text>
</comment>
<protein>
    <submittedName>
        <fullName evidence="1">CoA transferase</fullName>
    </submittedName>
</protein>
<dbReference type="GO" id="GO:0016740">
    <property type="term" value="F:transferase activity"/>
    <property type="evidence" value="ECO:0007669"/>
    <property type="project" value="UniProtKB-KW"/>
</dbReference>
<keyword evidence="1" id="KW-0808">Transferase</keyword>
<dbReference type="PANTHER" id="PTHR48228:SF5">
    <property type="entry name" value="ALPHA-METHYLACYL-COA RACEMASE"/>
    <property type="match status" value="1"/>
</dbReference>
<dbReference type="InterPro" id="IPR023606">
    <property type="entry name" value="CoA-Trfase_III_dom_1_sf"/>
</dbReference>
<dbReference type="RefSeq" id="WP_170323016.1">
    <property type="nucleotide sequence ID" value="NZ_BAAAHL010000033.1"/>
</dbReference>
<evidence type="ECO:0000313" key="1">
    <source>
        <dbReference type="EMBL" id="GES15904.1"/>
    </source>
</evidence>
<dbReference type="Gene3D" id="3.30.1540.10">
    <property type="entry name" value="formyl-coa transferase, domain 3"/>
    <property type="match status" value="1"/>
</dbReference>
<reference evidence="1 2" key="1">
    <citation type="submission" date="2019-10" db="EMBL/GenBank/DDBJ databases">
        <title>Whole genome shotgun sequence of Acrocarpospora macrocephala NBRC 16266.</title>
        <authorList>
            <person name="Ichikawa N."/>
            <person name="Kimura A."/>
            <person name="Kitahashi Y."/>
            <person name="Komaki H."/>
            <person name="Oguchi A."/>
        </authorList>
    </citation>
    <scope>NUCLEOTIDE SEQUENCE [LARGE SCALE GENOMIC DNA]</scope>
    <source>
        <strain evidence="1 2">NBRC 16266</strain>
    </source>
</reference>
<dbReference type="InterPro" id="IPR044855">
    <property type="entry name" value="CoA-Trfase_III_dom3_sf"/>
</dbReference>
<name>A0A5M3X436_9ACTN</name>
<organism evidence="1 2">
    <name type="scientific">Acrocarpospora macrocephala</name>
    <dbReference type="NCBI Taxonomy" id="150177"/>
    <lineage>
        <taxon>Bacteria</taxon>
        <taxon>Bacillati</taxon>
        <taxon>Actinomycetota</taxon>
        <taxon>Actinomycetes</taxon>
        <taxon>Streptosporangiales</taxon>
        <taxon>Streptosporangiaceae</taxon>
        <taxon>Acrocarpospora</taxon>
    </lineage>
</organism>
<gene>
    <name evidence="1" type="primary">mcr_4</name>
    <name evidence="1" type="ORF">Amac_095020</name>
</gene>
<sequence length="384" mass="41185">MNSGPLNGVRVVELGGIGPAPFACMMLADLGADVIRIDRPGAELHPVLHRSRRSIALDLKSEQGRTVALRMIEASDIVIEGFRPGVAERLGLGPSDVHRAHQRVVYGRMTGWGQDGPWAQLPGHDINYIALTGALHAIGPAGGDPVVPLNLIGDFGGGGMLLAYGVLAALVSARTTGRGQVVDAAMIDGSAALMAMLHGYLVEGRWVDQRGVNHLDGAAPYYRTYECGDGRHVAVGCIEPQFYAALLDGLELSDDPAFSNQEDRDRWPVMIERLREKFASRSRDEWAEAFTTSSACVTPVLSMNEAPLHPHHAYRQTYVALGSGHMPRPVPRFDRTPAGDPRPAPIVGSDGAALLAELGMDQREVRRHVDAGAVVLPAGIEDRS</sequence>
<dbReference type="EMBL" id="BLAE01000086">
    <property type="protein sequence ID" value="GES15904.1"/>
    <property type="molecule type" value="Genomic_DNA"/>
</dbReference>
<keyword evidence="2" id="KW-1185">Reference proteome</keyword>
<dbReference type="PANTHER" id="PTHR48228">
    <property type="entry name" value="SUCCINYL-COA--D-CITRAMALATE COA-TRANSFERASE"/>
    <property type="match status" value="1"/>
</dbReference>
<evidence type="ECO:0000313" key="2">
    <source>
        <dbReference type="Proteomes" id="UP000331127"/>
    </source>
</evidence>
<dbReference type="AlphaFoldDB" id="A0A5M3X436"/>
<dbReference type="Gene3D" id="3.40.50.10540">
    <property type="entry name" value="Crotonobetainyl-coa:carnitine coa-transferase, domain 1"/>
    <property type="match status" value="1"/>
</dbReference>
<dbReference type="Pfam" id="PF02515">
    <property type="entry name" value="CoA_transf_3"/>
    <property type="match status" value="1"/>
</dbReference>
<accession>A0A5M3X436</accession>
<dbReference type="SUPFAM" id="SSF89796">
    <property type="entry name" value="CoA-transferase family III (CaiB/BaiF)"/>
    <property type="match status" value="1"/>
</dbReference>
<dbReference type="Proteomes" id="UP000331127">
    <property type="component" value="Unassembled WGS sequence"/>
</dbReference>
<dbReference type="InterPro" id="IPR050509">
    <property type="entry name" value="CoA-transferase_III"/>
</dbReference>
<proteinExistence type="predicted"/>
<dbReference type="InterPro" id="IPR003673">
    <property type="entry name" value="CoA-Trfase_fam_III"/>
</dbReference>